<reference evidence="2 3" key="1">
    <citation type="submission" date="2013-09" db="EMBL/GenBank/DDBJ databases">
        <title>Corchorus capsularis genome sequencing.</title>
        <authorList>
            <person name="Alam M."/>
            <person name="Haque M.S."/>
            <person name="Islam M.S."/>
            <person name="Emdad E.M."/>
            <person name="Islam M.M."/>
            <person name="Ahmed B."/>
            <person name="Halim A."/>
            <person name="Hossen Q.M.M."/>
            <person name="Hossain M.Z."/>
            <person name="Ahmed R."/>
            <person name="Khan M.M."/>
            <person name="Islam R."/>
            <person name="Rashid M.M."/>
            <person name="Khan S.A."/>
            <person name="Rahman M.S."/>
            <person name="Alam M."/>
        </authorList>
    </citation>
    <scope>NUCLEOTIDE SEQUENCE [LARGE SCALE GENOMIC DNA]</scope>
    <source>
        <strain evidence="3">cv. CVL-1</strain>
        <tissue evidence="2">Whole seedling</tissue>
    </source>
</reference>
<evidence type="ECO:0000313" key="2">
    <source>
        <dbReference type="EMBL" id="OMO53356.1"/>
    </source>
</evidence>
<feature type="region of interest" description="Disordered" evidence="1">
    <location>
        <begin position="20"/>
        <end position="49"/>
    </location>
</feature>
<dbReference type="AlphaFoldDB" id="A0A1R3G5M3"/>
<dbReference type="EMBL" id="AWWV01015201">
    <property type="protein sequence ID" value="OMO53356.1"/>
    <property type="molecule type" value="Genomic_DNA"/>
</dbReference>
<dbReference type="STRING" id="210143.A0A1R3G5M3"/>
<proteinExistence type="predicted"/>
<accession>A0A1R3G5M3</accession>
<evidence type="ECO:0000256" key="1">
    <source>
        <dbReference type="SAM" id="MobiDB-lite"/>
    </source>
</evidence>
<dbReference type="Proteomes" id="UP000188268">
    <property type="component" value="Unassembled WGS sequence"/>
</dbReference>
<gene>
    <name evidence="2" type="ORF">CCACVL1_28698</name>
</gene>
<keyword evidence="3" id="KW-1185">Reference proteome</keyword>
<sequence>MDEREFQRLLELFPVVRPRDYNLEDRQDASNNGERKELENQGTDQHDGFWRKLKVTAESKVSEGLSSDAAQKFLNSQTAEE</sequence>
<comment type="caution">
    <text evidence="2">The sequence shown here is derived from an EMBL/GenBank/DDBJ whole genome shotgun (WGS) entry which is preliminary data.</text>
</comment>
<name>A0A1R3G5M3_COCAP</name>
<evidence type="ECO:0000313" key="3">
    <source>
        <dbReference type="Proteomes" id="UP000188268"/>
    </source>
</evidence>
<dbReference type="Gramene" id="OMO53356">
    <property type="protein sequence ID" value="OMO53356"/>
    <property type="gene ID" value="CCACVL1_28698"/>
</dbReference>
<organism evidence="2 3">
    <name type="scientific">Corchorus capsularis</name>
    <name type="common">Jute</name>
    <dbReference type="NCBI Taxonomy" id="210143"/>
    <lineage>
        <taxon>Eukaryota</taxon>
        <taxon>Viridiplantae</taxon>
        <taxon>Streptophyta</taxon>
        <taxon>Embryophyta</taxon>
        <taxon>Tracheophyta</taxon>
        <taxon>Spermatophyta</taxon>
        <taxon>Magnoliopsida</taxon>
        <taxon>eudicotyledons</taxon>
        <taxon>Gunneridae</taxon>
        <taxon>Pentapetalae</taxon>
        <taxon>rosids</taxon>
        <taxon>malvids</taxon>
        <taxon>Malvales</taxon>
        <taxon>Malvaceae</taxon>
        <taxon>Grewioideae</taxon>
        <taxon>Apeibeae</taxon>
        <taxon>Corchorus</taxon>
    </lineage>
</organism>
<protein>
    <submittedName>
        <fullName evidence="2">Uncharacterized protein</fullName>
    </submittedName>
</protein>
<dbReference type="PANTHER" id="PTHR35312">
    <property type="entry name" value="OS07G0641800 PROTEIN"/>
    <property type="match status" value="1"/>
</dbReference>
<dbReference type="OrthoDB" id="1932122at2759"/>
<dbReference type="PANTHER" id="PTHR35312:SF1">
    <property type="entry name" value="OS07G0641800 PROTEIN"/>
    <property type="match status" value="1"/>
</dbReference>